<dbReference type="PANTHER" id="PTHR42792">
    <property type="entry name" value="FLAGELLIN"/>
    <property type="match status" value="1"/>
</dbReference>
<dbReference type="KEGG" id="pmx:PERMA_1615"/>
<organism evidence="2 3">
    <name type="scientific">Persephonella marina (strain DSM 14350 / EX-H1)</name>
    <dbReference type="NCBI Taxonomy" id="123214"/>
    <lineage>
        <taxon>Bacteria</taxon>
        <taxon>Pseudomonadati</taxon>
        <taxon>Aquificota</taxon>
        <taxon>Aquificia</taxon>
        <taxon>Aquificales</taxon>
        <taxon>Hydrogenothermaceae</taxon>
        <taxon>Persephonella</taxon>
    </lineage>
</organism>
<gene>
    <name evidence="2" type="primary">flgL</name>
    <name evidence="2" type="ordered locus">PERMA_1615</name>
</gene>
<dbReference type="OrthoDB" id="9768249at2"/>
<keyword evidence="2" id="KW-0966">Cell projection</keyword>
<name>C0QRT5_PERMH</name>
<dbReference type="AlphaFoldDB" id="C0QRT5"/>
<dbReference type="PANTHER" id="PTHR42792:SF1">
    <property type="entry name" value="FLAGELLAR HOOK-ASSOCIATED PROTEIN 3"/>
    <property type="match status" value="1"/>
</dbReference>
<feature type="domain" description="Flagellin N-terminal" evidence="1">
    <location>
        <begin position="20"/>
        <end position="124"/>
    </location>
</feature>
<dbReference type="Gene3D" id="1.20.1330.10">
    <property type="entry name" value="f41 fragment of flagellin, N-terminal domain"/>
    <property type="match status" value="1"/>
</dbReference>
<dbReference type="GO" id="GO:0005198">
    <property type="term" value="F:structural molecule activity"/>
    <property type="evidence" value="ECO:0007669"/>
    <property type="project" value="InterPro"/>
</dbReference>
<keyword evidence="2" id="KW-0282">Flagellum</keyword>
<keyword evidence="2" id="KW-0969">Cilium</keyword>
<dbReference type="PaxDb" id="123214-PERMA_1615"/>
<reference evidence="2 3" key="1">
    <citation type="journal article" date="2009" name="J. Bacteriol.">
        <title>Complete and draft genome sequences of six members of the Aquificales.</title>
        <authorList>
            <person name="Reysenbach A.L."/>
            <person name="Hamamura N."/>
            <person name="Podar M."/>
            <person name="Griffiths E."/>
            <person name="Ferreira S."/>
            <person name="Hochstein R."/>
            <person name="Heidelberg J."/>
            <person name="Johnson J."/>
            <person name="Mead D."/>
            <person name="Pohorille A."/>
            <person name="Sarmiento M."/>
            <person name="Schweighofer K."/>
            <person name="Seshadri R."/>
            <person name="Voytek M.A."/>
        </authorList>
    </citation>
    <scope>NUCLEOTIDE SEQUENCE [LARGE SCALE GENOMIC DNA]</scope>
    <source>
        <strain evidence="3">DSM 14350 / EX-H1</strain>
    </source>
</reference>
<keyword evidence="3" id="KW-1185">Reference proteome</keyword>
<sequence>MRIPDISFFDTFIKYDRIREKDIERYTKELASGKKLLSPSDNTIDTVRSLRFKRLNNDIETYNRNIDLVKGTLDVAESTLGNIVNAGQEVRVEIIRLMNTGVLDYEDAQILRDYLSSLRDYIINQANVSIGDSRIFGGVKSQIDPFDPVTGVYQGETVETTVPVAKGVELNTTFNGQSYLGVNTNTGKMAMVDAIDEIISIIDGASASPPTRSLEEINTATINVTVDGKNYGNVTILEAFDIGLDKVMQQRSKIGEQMVIADNLKVQNDTMRVNFSELISKLEDADYAGVISELEKSKTAYEALLASIAQNKDLSLLKFIK</sequence>
<dbReference type="EMBL" id="CP001230">
    <property type="protein sequence ID" value="ACO04287.1"/>
    <property type="molecule type" value="Genomic_DNA"/>
</dbReference>
<evidence type="ECO:0000313" key="2">
    <source>
        <dbReference type="EMBL" id="ACO04287.1"/>
    </source>
</evidence>
<dbReference type="HOGENOM" id="CLU_055273_0_0_0"/>
<dbReference type="RefSeq" id="WP_012676525.1">
    <property type="nucleotide sequence ID" value="NC_012440.1"/>
</dbReference>
<accession>C0QRT5</accession>
<proteinExistence type="predicted"/>
<evidence type="ECO:0000259" key="1">
    <source>
        <dbReference type="Pfam" id="PF00669"/>
    </source>
</evidence>
<dbReference type="InterPro" id="IPR001492">
    <property type="entry name" value="Flagellin"/>
</dbReference>
<dbReference type="GO" id="GO:0009288">
    <property type="term" value="C:bacterial-type flagellum"/>
    <property type="evidence" value="ECO:0007669"/>
    <property type="project" value="InterPro"/>
</dbReference>
<dbReference type="Proteomes" id="UP000001366">
    <property type="component" value="Chromosome"/>
</dbReference>
<dbReference type="Pfam" id="PF00669">
    <property type="entry name" value="Flagellin_N"/>
    <property type="match status" value="1"/>
</dbReference>
<dbReference type="SUPFAM" id="SSF64518">
    <property type="entry name" value="Phase 1 flagellin"/>
    <property type="match status" value="1"/>
</dbReference>
<dbReference type="eggNOG" id="COG1344">
    <property type="taxonomic scope" value="Bacteria"/>
</dbReference>
<dbReference type="InterPro" id="IPR001029">
    <property type="entry name" value="Flagellin_N"/>
</dbReference>
<evidence type="ECO:0000313" key="3">
    <source>
        <dbReference type="Proteomes" id="UP000001366"/>
    </source>
</evidence>
<protein>
    <submittedName>
        <fullName evidence="2">Flagellar hook-associated protein 3</fullName>
    </submittedName>
</protein>
<dbReference type="STRING" id="123214.PERMA_1615"/>